<dbReference type="Pfam" id="PF00275">
    <property type="entry name" value="EPSP_synthase"/>
    <property type="match status" value="1"/>
</dbReference>
<keyword evidence="12" id="KW-0670">Pyruvate</keyword>
<keyword evidence="8 12" id="KW-0131">Cell cycle</keyword>
<dbReference type="InterPro" id="IPR050068">
    <property type="entry name" value="MurA_subfamily"/>
</dbReference>
<keyword evidence="6 12" id="KW-0133">Cell shape</keyword>
<dbReference type="Gene3D" id="3.65.10.10">
    <property type="entry name" value="Enolpyruvate transferase domain"/>
    <property type="match status" value="2"/>
</dbReference>
<keyword evidence="7 12" id="KW-0573">Peptidoglycan synthesis</keyword>
<dbReference type="RefSeq" id="WP_324715585.1">
    <property type="nucleotide sequence ID" value="NZ_CP141615.1"/>
</dbReference>
<feature type="binding site" evidence="12">
    <location>
        <position position="333"/>
    </location>
    <ligand>
        <name>UDP-N-acetyl-alpha-D-glucosamine</name>
        <dbReference type="ChEBI" id="CHEBI:57705"/>
    </ligand>
</feature>
<evidence type="ECO:0000256" key="6">
    <source>
        <dbReference type="ARBA" id="ARBA00022960"/>
    </source>
</evidence>
<evidence type="ECO:0000256" key="12">
    <source>
        <dbReference type="HAMAP-Rule" id="MF_00111"/>
    </source>
</evidence>
<evidence type="ECO:0000259" key="13">
    <source>
        <dbReference type="Pfam" id="PF00275"/>
    </source>
</evidence>
<keyword evidence="9 12" id="KW-0961">Cell wall biogenesis/degradation</keyword>
<dbReference type="PANTHER" id="PTHR43783">
    <property type="entry name" value="UDP-N-ACETYLGLUCOSAMINE 1-CARBOXYVINYLTRANSFERASE"/>
    <property type="match status" value="1"/>
</dbReference>
<evidence type="ECO:0000313" key="14">
    <source>
        <dbReference type="EMBL" id="WRP16313.1"/>
    </source>
</evidence>
<dbReference type="Proteomes" id="UP001332192">
    <property type="component" value="Chromosome"/>
</dbReference>
<evidence type="ECO:0000256" key="3">
    <source>
        <dbReference type="ARBA" id="ARBA00022490"/>
    </source>
</evidence>
<gene>
    <name evidence="12 14" type="primary">murA</name>
    <name evidence="14" type="ORF">U7230_09390</name>
</gene>
<dbReference type="HAMAP" id="MF_00111">
    <property type="entry name" value="MurA"/>
    <property type="match status" value="1"/>
</dbReference>
<dbReference type="PANTHER" id="PTHR43783:SF1">
    <property type="entry name" value="UDP-N-ACETYLGLUCOSAMINE 1-CARBOXYVINYLTRANSFERASE"/>
    <property type="match status" value="1"/>
</dbReference>
<dbReference type="NCBIfam" id="NF006873">
    <property type="entry name" value="PRK09369.1"/>
    <property type="match status" value="1"/>
</dbReference>
<evidence type="ECO:0000256" key="11">
    <source>
        <dbReference type="ARBA" id="ARBA00047527"/>
    </source>
</evidence>
<dbReference type="SUPFAM" id="SSF55205">
    <property type="entry name" value="EPT/RTPC-like"/>
    <property type="match status" value="1"/>
</dbReference>
<keyword evidence="15" id="KW-1185">Reference proteome</keyword>
<feature type="domain" description="Enolpyruvate transferase" evidence="13">
    <location>
        <begin position="6"/>
        <end position="409"/>
    </location>
</feature>
<accession>A0ABZ1BUI6</accession>
<feature type="binding site" evidence="12">
    <location>
        <position position="311"/>
    </location>
    <ligand>
        <name>UDP-N-acetyl-alpha-D-glucosamine</name>
        <dbReference type="ChEBI" id="CHEBI:57705"/>
    </ligand>
</feature>
<evidence type="ECO:0000256" key="7">
    <source>
        <dbReference type="ARBA" id="ARBA00022984"/>
    </source>
</evidence>
<dbReference type="CDD" id="cd01555">
    <property type="entry name" value="UdpNAET"/>
    <property type="match status" value="1"/>
</dbReference>
<reference evidence="14 15" key="1">
    <citation type="journal article" date="2024" name="Front. Microbiol.">
        <title>Novel thermophilic genera Geochorda gen. nov. and Carboxydochorda gen. nov. from the deep terrestrial subsurface reveal the ecophysiological diversity in the class Limnochordia.</title>
        <authorList>
            <person name="Karnachuk O.V."/>
            <person name="Lukina A.P."/>
            <person name="Avakyan M.R."/>
            <person name="Kadnikov V.V."/>
            <person name="Begmatov S."/>
            <person name="Beletsky A.V."/>
            <person name="Vlasova K.G."/>
            <person name="Novikov A.A."/>
            <person name="Shcherbakova V.A."/>
            <person name="Mardanov A.V."/>
            <person name="Ravin N.V."/>
        </authorList>
    </citation>
    <scope>NUCLEOTIDE SEQUENCE [LARGE SCALE GENOMIC DNA]</scope>
    <source>
        <strain evidence="14 15">L945</strain>
    </source>
</reference>
<proteinExistence type="inferred from homology"/>
<dbReference type="NCBIfam" id="TIGR01072">
    <property type="entry name" value="murA"/>
    <property type="match status" value="1"/>
</dbReference>
<dbReference type="InterPro" id="IPR005750">
    <property type="entry name" value="UDP_GlcNAc_COvinyl_MurA"/>
</dbReference>
<comment type="caution">
    <text evidence="12">Lacks conserved residue(s) required for the propagation of feature annotation.</text>
</comment>
<comment type="catalytic activity">
    <reaction evidence="11 12">
        <text>phosphoenolpyruvate + UDP-N-acetyl-alpha-D-glucosamine = UDP-N-acetyl-3-O-(1-carboxyvinyl)-alpha-D-glucosamine + phosphate</text>
        <dbReference type="Rhea" id="RHEA:18681"/>
        <dbReference type="ChEBI" id="CHEBI:43474"/>
        <dbReference type="ChEBI" id="CHEBI:57705"/>
        <dbReference type="ChEBI" id="CHEBI:58702"/>
        <dbReference type="ChEBI" id="CHEBI:68483"/>
        <dbReference type="EC" id="2.5.1.7"/>
    </reaction>
</comment>
<dbReference type="InterPro" id="IPR001986">
    <property type="entry name" value="Enolpyruvate_Tfrase_dom"/>
</dbReference>
<comment type="pathway">
    <text evidence="2 12">Cell wall biogenesis; peptidoglycan biosynthesis.</text>
</comment>
<evidence type="ECO:0000256" key="2">
    <source>
        <dbReference type="ARBA" id="ARBA00004752"/>
    </source>
</evidence>
<evidence type="ECO:0000256" key="1">
    <source>
        <dbReference type="ARBA" id="ARBA00004496"/>
    </source>
</evidence>
<dbReference type="EMBL" id="CP141615">
    <property type="protein sequence ID" value="WRP16313.1"/>
    <property type="molecule type" value="Genomic_DNA"/>
</dbReference>
<comment type="function">
    <text evidence="12">Cell wall formation. Adds enolpyruvyl to UDP-N-acetylglucosamine.</text>
</comment>
<feature type="modified residue" description="2-(S-cysteinyl)pyruvic acid O-phosphothioketal" evidence="12">
    <location>
        <position position="119"/>
    </location>
</feature>
<feature type="binding site" evidence="12">
    <location>
        <begin position="22"/>
        <end position="23"/>
    </location>
    <ligand>
        <name>phosphoenolpyruvate</name>
        <dbReference type="ChEBI" id="CHEBI:58702"/>
    </ligand>
</feature>
<protein>
    <recommendedName>
        <fullName evidence="12">UDP-N-acetylglucosamine 1-carboxyvinyltransferase</fullName>
        <ecNumber evidence="12">2.5.1.7</ecNumber>
    </recommendedName>
    <alternativeName>
        <fullName evidence="12">Enoylpyruvate transferase</fullName>
    </alternativeName>
    <alternativeName>
        <fullName evidence="12">UDP-N-acetylglucosamine enolpyruvyl transferase</fullName>
        <shortName evidence="12">EPT</shortName>
    </alternativeName>
</protein>
<dbReference type="GO" id="GO:0008760">
    <property type="term" value="F:UDP-N-acetylglucosamine 1-carboxyvinyltransferase activity"/>
    <property type="evidence" value="ECO:0007669"/>
    <property type="project" value="UniProtKB-EC"/>
</dbReference>
<name>A0ABZ1BUI6_9FIRM</name>
<keyword evidence="5 12" id="KW-0808">Transferase</keyword>
<organism evidence="14 15">
    <name type="scientific">Carboxydichorda subterranea</name>
    <dbReference type="NCBI Taxonomy" id="3109565"/>
    <lineage>
        <taxon>Bacteria</taxon>
        <taxon>Bacillati</taxon>
        <taxon>Bacillota</taxon>
        <taxon>Limnochordia</taxon>
        <taxon>Limnochordales</taxon>
        <taxon>Geochordaceae</taxon>
        <taxon>Carboxydichorda</taxon>
    </lineage>
</organism>
<evidence type="ECO:0000256" key="4">
    <source>
        <dbReference type="ARBA" id="ARBA00022618"/>
    </source>
</evidence>
<evidence type="ECO:0000256" key="5">
    <source>
        <dbReference type="ARBA" id="ARBA00022679"/>
    </source>
</evidence>
<sequence>MTDLIVEGGVRLSGQLTASGAKNSALPALVAAALADGGPVHLEHVPTDADVATMIQLLRSLGVRVEIGPEPGGVTVYGGELRTTEAPYTLVRRMRASFYVAGLLLARAKEATVPLPGGCALGSRPVDYHLRGFEAMGAAIQIEGGSMRALAPSGLAGTSIQLSRPSVGTTIQLMMTASLARGTTTLENAALEPEVVDVASLLNLMGARIRGAGTPVVRIEGVEGLHGCRYAIIPDRIEIATWLVAGAITAGEVEVHGALAEHLHMPLAKLKEAGYLIRQTPDMVALSTPPGLARPHAVDLETAPYPGFPTDLQQPFAALLTIADGTSMVRETIFDRFRYVDELRRMGADVRVERDTAIIRGVPRLTGARVEATDLRGGAALLLAALAAEGETRIENAEMIDRGYEALETKVAALGGRIRREPGTRVPDGGVAEDWRAVFEGPLPARRS</sequence>
<keyword evidence="4 12" id="KW-0132">Cell division</keyword>
<dbReference type="InterPro" id="IPR036968">
    <property type="entry name" value="Enolpyruvate_Tfrase_sf"/>
</dbReference>
<evidence type="ECO:0000256" key="8">
    <source>
        <dbReference type="ARBA" id="ARBA00023306"/>
    </source>
</evidence>
<comment type="subcellular location">
    <subcellularLocation>
        <location evidence="1 12">Cytoplasm</location>
    </subcellularLocation>
</comment>
<keyword evidence="3 12" id="KW-0963">Cytoplasm</keyword>
<feature type="binding site" evidence="12">
    <location>
        <position position="95"/>
    </location>
    <ligand>
        <name>UDP-N-acetyl-alpha-D-glucosamine</name>
        <dbReference type="ChEBI" id="CHEBI:57705"/>
    </ligand>
</feature>
<comment type="similarity">
    <text evidence="10 12">Belongs to the EPSP synthase family. MurA subfamily.</text>
</comment>
<evidence type="ECO:0000256" key="9">
    <source>
        <dbReference type="ARBA" id="ARBA00023316"/>
    </source>
</evidence>
<evidence type="ECO:0000256" key="10">
    <source>
        <dbReference type="ARBA" id="ARBA00038367"/>
    </source>
</evidence>
<dbReference type="EC" id="2.5.1.7" evidence="12"/>
<feature type="active site" description="Proton donor" evidence="12">
    <location>
        <position position="119"/>
    </location>
</feature>
<evidence type="ECO:0000313" key="15">
    <source>
        <dbReference type="Proteomes" id="UP001332192"/>
    </source>
</evidence>
<dbReference type="InterPro" id="IPR013792">
    <property type="entry name" value="RNA3'P_cycl/enolpyr_Trfase_a/b"/>
</dbReference>